<dbReference type="InterPro" id="IPR008920">
    <property type="entry name" value="TF_FadR/GntR_C"/>
</dbReference>
<evidence type="ECO:0000256" key="1">
    <source>
        <dbReference type="ARBA" id="ARBA00023015"/>
    </source>
</evidence>
<dbReference type="RefSeq" id="WP_323279747.1">
    <property type="nucleotide sequence ID" value="NZ_JAYGGQ010000011.1"/>
</dbReference>
<keyword evidence="3" id="KW-0804">Transcription</keyword>
<keyword evidence="2" id="KW-0238">DNA-binding</keyword>
<dbReference type="Gene3D" id="1.20.120.530">
    <property type="entry name" value="GntR ligand-binding domain-like"/>
    <property type="match status" value="1"/>
</dbReference>
<keyword evidence="1" id="KW-0805">Transcription regulation</keyword>
<dbReference type="SMART" id="SM00895">
    <property type="entry name" value="FCD"/>
    <property type="match status" value="1"/>
</dbReference>
<dbReference type="Gene3D" id="1.10.10.10">
    <property type="entry name" value="Winged helix-like DNA-binding domain superfamily/Winged helix DNA-binding domain"/>
    <property type="match status" value="1"/>
</dbReference>
<protein>
    <submittedName>
        <fullName evidence="5">GntR family transcriptional regulator</fullName>
    </submittedName>
</protein>
<evidence type="ECO:0000256" key="2">
    <source>
        <dbReference type="ARBA" id="ARBA00023125"/>
    </source>
</evidence>
<evidence type="ECO:0000256" key="3">
    <source>
        <dbReference type="ARBA" id="ARBA00023163"/>
    </source>
</evidence>
<proteinExistence type="predicted"/>
<dbReference type="SUPFAM" id="SSF46785">
    <property type="entry name" value="Winged helix' DNA-binding domain"/>
    <property type="match status" value="1"/>
</dbReference>
<dbReference type="Pfam" id="PF07729">
    <property type="entry name" value="FCD"/>
    <property type="match status" value="1"/>
</dbReference>
<evidence type="ECO:0000313" key="6">
    <source>
        <dbReference type="Proteomes" id="UP001304769"/>
    </source>
</evidence>
<dbReference type="InterPro" id="IPR000524">
    <property type="entry name" value="Tscrpt_reg_HTH_GntR"/>
</dbReference>
<dbReference type="Proteomes" id="UP001304769">
    <property type="component" value="Unassembled WGS sequence"/>
</dbReference>
<dbReference type="PANTHER" id="PTHR43537">
    <property type="entry name" value="TRANSCRIPTIONAL REGULATOR, GNTR FAMILY"/>
    <property type="match status" value="1"/>
</dbReference>
<dbReference type="PANTHER" id="PTHR43537:SF47">
    <property type="entry name" value="REGULATORY PROTEIN GNTR HTH"/>
    <property type="match status" value="1"/>
</dbReference>
<dbReference type="Pfam" id="PF00392">
    <property type="entry name" value="GntR"/>
    <property type="match status" value="1"/>
</dbReference>
<comment type="caution">
    <text evidence="5">The sequence shown here is derived from an EMBL/GenBank/DDBJ whole genome shotgun (WGS) entry which is preliminary data.</text>
</comment>
<reference evidence="5 6" key="1">
    <citation type="submission" date="2023-12" db="EMBL/GenBank/DDBJ databases">
        <title>Sinomonas terricola sp. nov, isolated from litchi orchard soil in Guangdong, PR China.</title>
        <authorList>
            <person name="Jiaxin W."/>
            <person name="Yang Z."/>
            <person name="Honghui Z."/>
        </authorList>
    </citation>
    <scope>NUCLEOTIDE SEQUENCE [LARGE SCALE GENOMIC DNA]</scope>
    <source>
        <strain evidence="5 6">JGH33</strain>
    </source>
</reference>
<dbReference type="InterPro" id="IPR036388">
    <property type="entry name" value="WH-like_DNA-bd_sf"/>
</dbReference>
<evidence type="ECO:0000313" key="5">
    <source>
        <dbReference type="EMBL" id="MEA5455856.1"/>
    </source>
</evidence>
<dbReference type="SUPFAM" id="SSF48008">
    <property type="entry name" value="GntR ligand-binding domain-like"/>
    <property type="match status" value="1"/>
</dbReference>
<sequence>MLKVNRVSTVDAVIEEIRGRIREGEWAPGDRLPSESELTQTFGISRASLREATRALVHAGLLVVRQGDGTYVDAVDEAAVALNRKVTASKRAEVIEVRRGLDALAVSLAAARRTGEDLAAMRRALDDRNAGAARGDLAAFIDGDLRFHMSVASAAHNNLLSDLYESLNTAFRKSIGHAMGQGTEDHEALYRAIEERDTAMAMELSLAIIARMEDMEAEHVAHGEPGIAP</sequence>
<dbReference type="InterPro" id="IPR011711">
    <property type="entry name" value="GntR_C"/>
</dbReference>
<evidence type="ECO:0000259" key="4">
    <source>
        <dbReference type="PROSITE" id="PS50949"/>
    </source>
</evidence>
<dbReference type="PRINTS" id="PR00035">
    <property type="entry name" value="HTHGNTR"/>
</dbReference>
<accession>A0ABU5T9S4</accession>
<name>A0ABU5T9S4_9MICC</name>
<dbReference type="EMBL" id="JAYGGQ010000011">
    <property type="protein sequence ID" value="MEA5455856.1"/>
    <property type="molecule type" value="Genomic_DNA"/>
</dbReference>
<dbReference type="PROSITE" id="PS50949">
    <property type="entry name" value="HTH_GNTR"/>
    <property type="match status" value="1"/>
</dbReference>
<dbReference type="CDD" id="cd07377">
    <property type="entry name" value="WHTH_GntR"/>
    <property type="match status" value="1"/>
</dbReference>
<organism evidence="5 6">
    <name type="scientific">Sinomonas terricola</name>
    <dbReference type="NCBI Taxonomy" id="3110330"/>
    <lineage>
        <taxon>Bacteria</taxon>
        <taxon>Bacillati</taxon>
        <taxon>Actinomycetota</taxon>
        <taxon>Actinomycetes</taxon>
        <taxon>Micrococcales</taxon>
        <taxon>Micrococcaceae</taxon>
        <taxon>Sinomonas</taxon>
    </lineage>
</organism>
<keyword evidence="6" id="KW-1185">Reference proteome</keyword>
<dbReference type="SMART" id="SM00345">
    <property type="entry name" value="HTH_GNTR"/>
    <property type="match status" value="1"/>
</dbReference>
<dbReference type="InterPro" id="IPR036390">
    <property type="entry name" value="WH_DNA-bd_sf"/>
</dbReference>
<feature type="domain" description="HTH gntR-type" evidence="4">
    <location>
        <begin position="7"/>
        <end position="75"/>
    </location>
</feature>
<gene>
    <name evidence="5" type="ORF">SPF06_14065</name>
</gene>